<dbReference type="SMART" id="SM00225">
    <property type="entry name" value="BTB"/>
    <property type="match status" value="1"/>
</dbReference>
<dbReference type="PROSITE" id="PS50097">
    <property type="entry name" value="BTB"/>
    <property type="match status" value="1"/>
</dbReference>
<dbReference type="STRING" id="5514.A0A395S9L9"/>
<comment type="caution">
    <text evidence="3">The sequence shown here is derived from an EMBL/GenBank/DDBJ whole genome shotgun (WGS) entry which is preliminary data.</text>
</comment>
<reference evidence="3 4" key="1">
    <citation type="journal article" date="2018" name="PLoS Pathog.">
        <title>Evolution of structural diversity of trichothecenes, a family of toxins produced by plant pathogenic and entomopathogenic fungi.</title>
        <authorList>
            <person name="Proctor R.H."/>
            <person name="McCormick S.P."/>
            <person name="Kim H.S."/>
            <person name="Cardoza R.E."/>
            <person name="Stanley A.M."/>
            <person name="Lindo L."/>
            <person name="Kelly A."/>
            <person name="Brown D.W."/>
            <person name="Lee T."/>
            <person name="Vaughan M.M."/>
            <person name="Alexander N.J."/>
            <person name="Busman M."/>
            <person name="Gutierrez S."/>
        </authorList>
    </citation>
    <scope>NUCLEOTIDE SEQUENCE [LARGE SCALE GENOMIC DNA]</scope>
    <source>
        <strain evidence="3 4">NRRL 3299</strain>
    </source>
</reference>
<evidence type="ECO:0000256" key="1">
    <source>
        <dbReference type="SAM" id="MobiDB-lite"/>
    </source>
</evidence>
<evidence type="ECO:0000313" key="4">
    <source>
        <dbReference type="Proteomes" id="UP000266152"/>
    </source>
</evidence>
<keyword evidence="4" id="KW-1185">Reference proteome</keyword>
<dbReference type="CDD" id="cd18186">
    <property type="entry name" value="BTB_POZ_ZBTB_KLHL-like"/>
    <property type="match status" value="1"/>
</dbReference>
<protein>
    <recommendedName>
        <fullName evidence="2">BTB domain-containing protein</fullName>
    </recommendedName>
</protein>
<feature type="compositionally biased region" description="Polar residues" evidence="1">
    <location>
        <begin position="186"/>
        <end position="201"/>
    </location>
</feature>
<sequence>MSRFEVPGGDAAYRIEEICTASTLTSLYNMLRGGENSDITIVCGDREFKAHRAIVCSQSLWFDVAFTTPAKVGEHCTTLQQSATTELTKQKRIIRKTEVTGVDPDVFQRFLEFLYTGTYTVEGDTPRRDLTKPRTAEIESLLKDYPGLHMPAIEEAASDTSKRPVRRSSRLESTAEPEPSDETPDVETNASPNSSLPSESLQAPYKAPYPPVMAMSLELYNLAFEYKVPALQLLARERFYKAAKARWLSSWEGASWEETKEFEDVVLDLYTFRDDQPMWKALILLIKAKTEDDVMRRRMKEVLGEHYDLKSLNVV</sequence>
<dbReference type="InterPro" id="IPR011333">
    <property type="entry name" value="SKP1/BTB/POZ_sf"/>
</dbReference>
<dbReference type="Proteomes" id="UP000266152">
    <property type="component" value="Unassembled WGS sequence"/>
</dbReference>
<dbReference type="EMBL" id="PXOF01000066">
    <property type="protein sequence ID" value="RGP68887.1"/>
    <property type="molecule type" value="Genomic_DNA"/>
</dbReference>
<feature type="domain" description="BTB" evidence="2">
    <location>
        <begin position="37"/>
        <end position="123"/>
    </location>
</feature>
<proteinExistence type="predicted"/>
<feature type="region of interest" description="Disordered" evidence="1">
    <location>
        <begin position="154"/>
        <end position="202"/>
    </location>
</feature>
<dbReference type="AlphaFoldDB" id="A0A395S9L9"/>
<dbReference type="Gene3D" id="3.30.710.10">
    <property type="entry name" value="Potassium Channel Kv1.1, Chain A"/>
    <property type="match status" value="1"/>
</dbReference>
<dbReference type="Pfam" id="PF00651">
    <property type="entry name" value="BTB"/>
    <property type="match status" value="1"/>
</dbReference>
<evidence type="ECO:0000259" key="2">
    <source>
        <dbReference type="PROSITE" id="PS50097"/>
    </source>
</evidence>
<dbReference type="SUPFAM" id="SSF54695">
    <property type="entry name" value="POZ domain"/>
    <property type="match status" value="1"/>
</dbReference>
<dbReference type="PANTHER" id="PTHR24413">
    <property type="entry name" value="SPECKLE-TYPE POZ PROTEIN"/>
    <property type="match status" value="1"/>
</dbReference>
<organism evidence="3 4">
    <name type="scientific">Fusarium sporotrichioides</name>
    <dbReference type="NCBI Taxonomy" id="5514"/>
    <lineage>
        <taxon>Eukaryota</taxon>
        <taxon>Fungi</taxon>
        <taxon>Dikarya</taxon>
        <taxon>Ascomycota</taxon>
        <taxon>Pezizomycotina</taxon>
        <taxon>Sordariomycetes</taxon>
        <taxon>Hypocreomycetidae</taxon>
        <taxon>Hypocreales</taxon>
        <taxon>Nectriaceae</taxon>
        <taxon>Fusarium</taxon>
    </lineage>
</organism>
<gene>
    <name evidence="3" type="ORF">FSPOR_5093</name>
</gene>
<evidence type="ECO:0000313" key="3">
    <source>
        <dbReference type="EMBL" id="RGP68887.1"/>
    </source>
</evidence>
<name>A0A395S9L9_FUSSP</name>
<dbReference type="InterPro" id="IPR000210">
    <property type="entry name" value="BTB/POZ_dom"/>
</dbReference>
<accession>A0A395S9L9</accession>